<evidence type="ECO:0000256" key="3">
    <source>
        <dbReference type="ARBA" id="ARBA00011209"/>
    </source>
</evidence>
<dbReference type="SUPFAM" id="SSF46955">
    <property type="entry name" value="Putative DNA-binding domain"/>
    <property type="match status" value="1"/>
</dbReference>
<keyword evidence="21" id="KW-1185">Reference proteome</keyword>
<dbReference type="InterPro" id="IPR041616">
    <property type="entry name" value="PheRS_beta_core"/>
</dbReference>
<dbReference type="EMBL" id="CP129113">
    <property type="protein sequence ID" value="WLV23740.1"/>
    <property type="molecule type" value="Genomic_DNA"/>
</dbReference>
<dbReference type="InterPro" id="IPR002547">
    <property type="entry name" value="tRNA-bd_dom"/>
</dbReference>
<keyword evidence="11 16" id="KW-0694">RNA-binding</keyword>
<dbReference type="SMART" id="SM00874">
    <property type="entry name" value="B5"/>
    <property type="match status" value="1"/>
</dbReference>
<reference evidence="20" key="1">
    <citation type="submission" date="2023-06" db="EMBL/GenBank/DDBJ databases">
        <title>A Treasure from Seagulls: Isolation and Description of Aciduricobacillus qingdaonensis gen. nov., sp. nov., a Rare Obligately Uric Acid-utilizing Member in the Family Bacillaceae.</title>
        <authorList>
            <person name="Liu W."/>
            <person name="Wang B."/>
        </authorList>
    </citation>
    <scope>NUCLEOTIDE SEQUENCE</scope>
    <source>
        <strain evidence="20">44XB</strain>
    </source>
</reference>
<dbReference type="SUPFAM" id="SSF50249">
    <property type="entry name" value="Nucleic acid-binding proteins"/>
    <property type="match status" value="1"/>
</dbReference>
<dbReference type="Pfam" id="PF03147">
    <property type="entry name" value="FDX-ACB"/>
    <property type="match status" value="1"/>
</dbReference>
<feature type="binding site" evidence="15">
    <location>
        <position position="470"/>
    </location>
    <ligand>
        <name>Mg(2+)</name>
        <dbReference type="ChEBI" id="CHEBI:18420"/>
        <note>shared with alpha subunit</note>
    </ligand>
</feature>
<keyword evidence="12 15" id="KW-0648">Protein biosynthesis</keyword>
<dbReference type="Pfam" id="PF17759">
    <property type="entry name" value="tRNA_synthFbeta"/>
    <property type="match status" value="1"/>
</dbReference>
<feature type="domain" description="FDX-ACB" evidence="18">
    <location>
        <begin position="713"/>
        <end position="806"/>
    </location>
</feature>
<dbReference type="InterPro" id="IPR033714">
    <property type="entry name" value="tRNA_bind_bactPheRS"/>
</dbReference>
<dbReference type="InterPro" id="IPR045060">
    <property type="entry name" value="Phe-tRNA-ligase_IIc_bsu"/>
</dbReference>
<evidence type="ECO:0000256" key="8">
    <source>
        <dbReference type="ARBA" id="ARBA00022741"/>
    </source>
</evidence>
<evidence type="ECO:0000256" key="5">
    <source>
        <dbReference type="ARBA" id="ARBA00022555"/>
    </source>
</evidence>
<dbReference type="PANTHER" id="PTHR10947:SF0">
    <property type="entry name" value="PHENYLALANINE--TRNA LIGASE BETA SUBUNIT"/>
    <property type="match status" value="1"/>
</dbReference>
<evidence type="ECO:0000256" key="15">
    <source>
        <dbReference type="HAMAP-Rule" id="MF_00283"/>
    </source>
</evidence>
<dbReference type="Pfam" id="PF01588">
    <property type="entry name" value="tRNA_bind"/>
    <property type="match status" value="1"/>
</dbReference>
<evidence type="ECO:0000256" key="6">
    <source>
        <dbReference type="ARBA" id="ARBA00022598"/>
    </source>
</evidence>
<dbReference type="Pfam" id="PF03484">
    <property type="entry name" value="B5"/>
    <property type="match status" value="1"/>
</dbReference>
<proteinExistence type="inferred from homology"/>
<evidence type="ECO:0000256" key="2">
    <source>
        <dbReference type="ARBA" id="ARBA00008653"/>
    </source>
</evidence>
<dbReference type="SMART" id="SM00896">
    <property type="entry name" value="FDX-ACB"/>
    <property type="match status" value="1"/>
</dbReference>
<name>A0ABY9KSQ7_9BACI</name>
<dbReference type="HAMAP" id="MF_00283">
    <property type="entry name" value="Phe_tRNA_synth_beta1"/>
    <property type="match status" value="1"/>
</dbReference>
<dbReference type="Gene3D" id="3.30.70.380">
    <property type="entry name" value="Ferrodoxin-fold anticodon-binding domain"/>
    <property type="match status" value="1"/>
</dbReference>
<evidence type="ECO:0000256" key="14">
    <source>
        <dbReference type="ARBA" id="ARBA00049255"/>
    </source>
</evidence>
<dbReference type="Gene3D" id="2.40.50.140">
    <property type="entry name" value="Nucleic acid-binding proteins"/>
    <property type="match status" value="1"/>
</dbReference>
<accession>A0ABY9KSQ7</accession>
<keyword evidence="9 15" id="KW-0067">ATP-binding</keyword>
<dbReference type="Gene3D" id="3.30.930.10">
    <property type="entry name" value="Bira Bifunctional Protein, Domain 2"/>
    <property type="match status" value="1"/>
</dbReference>
<comment type="catalytic activity">
    <reaction evidence="14 15">
        <text>tRNA(Phe) + L-phenylalanine + ATP = L-phenylalanyl-tRNA(Phe) + AMP + diphosphate + H(+)</text>
        <dbReference type="Rhea" id="RHEA:19413"/>
        <dbReference type="Rhea" id="RHEA-COMP:9668"/>
        <dbReference type="Rhea" id="RHEA-COMP:9699"/>
        <dbReference type="ChEBI" id="CHEBI:15378"/>
        <dbReference type="ChEBI" id="CHEBI:30616"/>
        <dbReference type="ChEBI" id="CHEBI:33019"/>
        <dbReference type="ChEBI" id="CHEBI:58095"/>
        <dbReference type="ChEBI" id="CHEBI:78442"/>
        <dbReference type="ChEBI" id="CHEBI:78531"/>
        <dbReference type="ChEBI" id="CHEBI:456215"/>
        <dbReference type="EC" id="6.1.1.20"/>
    </reaction>
</comment>
<keyword evidence="10 15" id="KW-0460">Magnesium</keyword>
<dbReference type="PROSITE" id="PS50886">
    <property type="entry name" value="TRBD"/>
    <property type="match status" value="1"/>
</dbReference>
<dbReference type="InterPro" id="IPR045864">
    <property type="entry name" value="aa-tRNA-synth_II/BPL/LPL"/>
</dbReference>
<dbReference type="InterPro" id="IPR005147">
    <property type="entry name" value="tRNA_synthase_B5-dom"/>
</dbReference>
<dbReference type="InterPro" id="IPR009061">
    <property type="entry name" value="DNA-bd_dom_put_sf"/>
</dbReference>
<dbReference type="GO" id="GO:0004826">
    <property type="term" value="F:phenylalanine-tRNA ligase activity"/>
    <property type="evidence" value="ECO:0007669"/>
    <property type="project" value="UniProtKB-EC"/>
</dbReference>
<protein>
    <recommendedName>
        <fullName evidence="15">Phenylalanine--tRNA ligase beta subunit</fullName>
        <ecNumber evidence="15">6.1.1.20</ecNumber>
    </recommendedName>
    <alternativeName>
        <fullName evidence="15">Phenylalanyl-tRNA synthetase beta subunit</fullName>
        <shortName evidence="15">PheRS</shortName>
    </alternativeName>
</protein>
<dbReference type="NCBIfam" id="NF045760">
    <property type="entry name" value="YtpR"/>
    <property type="match status" value="1"/>
</dbReference>
<evidence type="ECO:0000313" key="20">
    <source>
        <dbReference type="EMBL" id="WLV23740.1"/>
    </source>
</evidence>
<dbReference type="SUPFAM" id="SSF54991">
    <property type="entry name" value="Anticodon-binding domain of PheRS"/>
    <property type="match status" value="1"/>
</dbReference>
<keyword evidence="13 15" id="KW-0030">Aminoacyl-tRNA synthetase</keyword>
<evidence type="ECO:0000256" key="12">
    <source>
        <dbReference type="ARBA" id="ARBA00022917"/>
    </source>
</evidence>
<dbReference type="InterPro" id="IPR012340">
    <property type="entry name" value="NA-bd_OB-fold"/>
</dbReference>
<keyword evidence="8 15" id="KW-0547">Nucleotide-binding</keyword>
<evidence type="ECO:0000259" key="17">
    <source>
        <dbReference type="PROSITE" id="PS50886"/>
    </source>
</evidence>
<evidence type="ECO:0000256" key="11">
    <source>
        <dbReference type="ARBA" id="ARBA00022884"/>
    </source>
</evidence>
<organism evidence="20 21">
    <name type="scientific">Aciduricibacillus chroicocephali</name>
    <dbReference type="NCBI Taxonomy" id="3054939"/>
    <lineage>
        <taxon>Bacteria</taxon>
        <taxon>Bacillati</taxon>
        <taxon>Bacillota</taxon>
        <taxon>Bacilli</taxon>
        <taxon>Bacillales</taxon>
        <taxon>Bacillaceae</taxon>
        <taxon>Aciduricibacillus</taxon>
    </lineage>
</organism>
<dbReference type="CDD" id="cd00769">
    <property type="entry name" value="PheRS_beta_core"/>
    <property type="match status" value="1"/>
</dbReference>
<keyword evidence="4 15" id="KW-0963">Cytoplasm</keyword>
<dbReference type="SMART" id="SM00873">
    <property type="entry name" value="B3_4"/>
    <property type="match status" value="1"/>
</dbReference>
<dbReference type="InterPro" id="IPR005121">
    <property type="entry name" value="Fdx_antiC-bd"/>
</dbReference>
<comment type="subunit">
    <text evidence="3 15">Tetramer of two alpha and two beta subunits.</text>
</comment>
<evidence type="ECO:0000256" key="13">
    <source>
        <dbReference type="ARBA" id="ARBA00023146"/>
    </source>
</evidence>
<gene>
    <name evidence="15 20" type="primary">pheT</name>
    <name evidence="20" type="ORF">QR721_08795</name>
</gene>
<dbReference type="PANTHER" id="PTHR10947">
    <property type="entry name" value="PHENYLALANYL-TRNA SYNTHETASE BETA CHAIN AND LEUCINE-RICH REPEAT-CONTAINING PROTEIN 47"/>
    <property type="match status" value="1"/>
</dbReference>
<comment type="cofactor">
    <cofactor evidence="15">
        <name>Mg(2+)</name>
        <dbReference type="ChEBI" id="CHEBI:18420"/>
    </cofactor>
    <text evidence="15">Binds 2 magnesium ions per tetramer.</text>
</comment>
<dbReference type="SUPFAM" id="SSF56037">
    <property type="entry name" value="PheT/TilS domain"/>
    <property type="match status" value="1"/>
</dbReference>
<dbReference type="Proteomes" id="UP001180087">
    <property type="component" value="Chromosome"/>
</dbReference>
<feature type="binding site" evidence="15">
    <location>
        <position position="467"/>
    </location>
    <ligand>
        <name>Mg(2+)</name>
        <dbReference type="ChEBI" id="CHEBI:18420"/>
        <note>shared with alpha subunit</note>
    </ligand>
</feature>
<sequence length="807" mass="89533">MLVSLNWLQQYVDLEGQTPEELAEKITKSGIEVDSIQHIAEKSTNVVVGHVLECGKHPDADKLNVTKVDVGDETLQIVCGAPNIAQGQKVAVAKPGAVLPGNFKIKKAKLRGVESFGMICSLQELGIDEKYVPKEYASGIFVFPEDAVPGTPVEELLNLDDAVLEFDLTPNRADCLNMLGAAYEVATILDKPLKLPEPTFEPFAEQTADFISVKSEDAELNPYYAAFVIKDIEVKPSPLWMRNRLMAAGIRPINNVVDITNYVLLEYGQPLHAFDYDRFGTKEVVVRSAREGEQLTTLDGKERTLSAHNLVITNGTEPVALAGVMGGLDSEVHDGTKTVLLEAAYFDGQSIRSTVKETGLRSDASTRYEKGIDPNRVYEAGVRACQLLELYAGGKVCAGPVVFDELDKTEKVVKVDAAETNRRLGTEIKSEEIADIFRKLRFSFEQNGNDFTVTVPTRRMDISIFEDMLEEIARVYGYDHLPFTLPRSATRGELTETQRLKRLVKRFIEGAGLAETLTYSLTDDDSIDKLISPDVQEQEPKAIKLAMPMTEDHKYLRLSLLPEILRAVTYNKARSNENIGLFELGSVFISKEEVLSAQPHEQLRLAGALAGLWEESRWQGEVKKVDFYVAKGIVEGLFRYLGLTPEFSAGEVGNMHPGRTAIVKLSGRTVGFVGQVHPLYAKAHDLAETYVFDLNMEEIFKAYEELPSFAKIPKFPSVSRDIALVLDQNVEAGNVQKKIAETGAPLVKRVDIFDVYQGEHLPEGKKSIAYHLVYQDPEKTLTDEEVEASYKQIVDAVTTEFGAEVRS</sequence>
<dbReference type="Gene3D" id="3.30.56.10">
    <property type="match status" value="2"/>
</dbReference>
<feature type="binding site" evidence="15">
    <location>
        <position position="461"/>
    </location>
    <ligand>
        <name>Mg(2+)</name>
        <dbReference type="ChEBI" id="CHEBI:18420"/>
        <note>shared with alpha subunit</note>
    </ligand>
</feature>
<dbReference type="CDD" id="cd02796">
    <property type="entry name" value="tRNA_bind_bactPheRS"/>
    <property type="match status" value="1"/>
</dbReference>
<dbReference type="InterPro" id="IPR004532">
    <property type="entry name" value="Phe-tRNA-ligase_IIc_bsu_bact"/>
</dbReference>
<evidence type="ECO:0000259" key="19">
    <source>
        <dbReference type="PROSITE" id="PS51483"/>
    </source>
</evidence>
<dbReference type="Pfam" id="PF03483">
    <property type="entry name" value="B3_4"/>
    <property type="match status" value="1"/>
</dbReference>
<evidence type="ECO:0000256" key="7">
    <source>
        <dbReference type="ARBA" id="ARBA00022723"/>
    </source>
</evidence>
<dbReference type="RefSeq" id="WP_348026056.1">
    <property type="nucleotide sequence ID" value="NZ_CP129113.1"/>
</dbReference>
<comment type="subcellular location">
    <subcellularLocation>
        <location evidence="1 15">Cytoplasm</location>
    </subcellularLocation>
</comment>
<keyword evidence="7 15" id="KW-0479">Metal-binding</keyword>
<keyword evidence="6 15" id="KW-0436">Ligase</keyword>
<evidence type="ECO:0000313" key="21">
    <source>
        <dbReference type="Proteomes" id="UP001180087"/>
    </source>
</evidence>
<evidence type="ECO:0000256" key="9">
    <source>
        <dbReference type="ARBA" id="ARBA00022840"/>
    </source>
</evidence>
<evidence type="ECO:0000256" key="16">
    <source>
        <dbReference type="PROSITE-ProRule" id="PRU00209"/>
    </source>
</evidence>
<dbReference type="PROSITE" id="PS51447">
    <property type="entry name" value="FDX_ACB"/>
    <property type="match status" value="1"/>
</dbReference>
<keyword evidence="5 16" id="KW-0820">tRNA-binding</keyword>
<evidence type="ECO:0000259" key="18">
    <source>
        <dbReference type="PROSITE" id="PS51447"/>
    </source>
</evidence>
<feature type="domain" description="B5" evidence="19">
    <location>
        <begin position="408"/>
        <end position="483"/>
    </location>
</feature>
<dbReference type="Gene3D" id="3.50.40.10">
    <property type="entry name" value="Phenylalanyl-trna Synthetase, Chain B, domain 3"/>
    <property type="match status" value="1"/>
</dbReference>
<dbReference type="InterPro" id="IPR020825">
    <property type="entry name" value="Phe-tRNA_synthase-like_B3/B4"/>
</dbReference>
<evidence type="ECO:0000256" key="1">
    <source>
        <dbReference type="ARBA" id="ARBA00004496"/>
    </source>
</evidence>
<feature type="binding site" evidence="15">
    <location>
        <position position="471"/>
    </location>
    <ligand>
        <name>Mg(2+)</name>
        <dbReference type="ChEBI" id="CHEBI:18420"/>
        <note>shared with alpha subunit</note>
    </ligand>
</feature>
<evidence type="ECO:0000256" key="10">
    <source>
        <dbReference type="ARBA" id="ARBA00022842"/>
    </source>
</evidence>
<feature type="domain" description="TRNA-binding" evidence="17">
    <location>
        <begin position="40"/>
        <end position="154"/>
    </location>
</feature>
<dbReference type="SUPFAM" id="SSF55681">
    <property type="entry name" value="Class II aaRS and biotin synthetases"/>
    <property type="match status" value="1"/>
</dbReference>
<dbReference type="InterPro" id="IPR005146">
    <property type="entry name" value="B3/B4_tRNA-bd"/>
</dbReference>
<comment type="similarity">
    <text evidence="2 15">Belongs to the phenylalanyl-tRNA synthetase beta subunit family. Type 1 subfamily.</text>
</comment>
<dbReference type="InterPro" id="IPR036690">
    <property type="entry name" value="Fdx_antiC-bd_sf"/>
</dbReference>
<evidence type="ECO:0000256" key="4">
    <source>
        <dbReference type="ARBA" id="ARBA00022490"/>
    </source>
</evidence>
<dbReference type="EC" id="6.1.1.20" evidence="15"/>
<dbReference type="PROSITE" id="PS51483">
    <property type="entry name" value="B5"/>
    <property type="match status" value="1"/>
</dbReference>
<dbReference type="NCBIfam" id="TIGR00472">
    <property type="entry name" value="pheT_bact"/>
    <property type="match status" value="1"/>
</dbReference>